<dbReference type="SMART" id="SM00093">
    <property type="entry name" value="SERPIN"/>
    <property type="match status" value="1"/>
</dbReference>
<dbReference type="InterPro" id="IPR042178">
    <property type="entry name" value="Serpin_sf_1"/>
</dbReference>
<proteinExistence type="inferred from homology"/>
<dbReference type="RefSeq" id="WP_109008979.1">
    <property type="nucleotide sequence ID" value="NZ_BDUD01000001.1"/>
</dbReference>
<dbReference type="InterPro" id="IPR023795">
    <property type="entry name" value="Serpin_CS"/>
</dbReference>
<dbReference type="Gene3D" id="2.30.39.10">
    <property type="entry name" value="Alpha-1-antitrypsin, domain 1"/>
    <property type="match status" value="1"/>
</dbReference>
<dbReference type="SUPFAM" id="SSF56574">
    <property type="entry name" value="Serpins"/>
    <property type="match status" value="1"/>
</dbReference>
<sequence length="443" mass="50179">MNPQKYSSMRENFMQRRYGVSLGRRYAMAAASVVLCSVLGYSQVDSNKGVLAQSGLPQPETPLQKKTLKTDTKLVESSNKFGFKLFSEVLKKDRDQKNVFISPSSVAIALAMTYNGASGTTQLAIAKTLELQGLNLSEINSSYAAALKQLLNNSDPKVQLNIANSLWANKNFSFQPDFLQRIQYFYKAKVSNLNFQDPAAPNIINNWVKDNTNGKIDRIIEIIEPSQVLFLINAIYFKGKWSQEFDKSQTAQYPFYTISGKPKQHPMMSQDGDYRYYESKQFQAVSLPYGKDGKFSFYIFLPKQNSNLKAFYQNLNVENWDKWMTQFSKQKGFIRLPRFKSEYDVTLNDALKALGMEEAFSNKANFSGMGKNFAISEVKHKTFVEVNEEGTEAAAATSVAIVATAFREEPEPFRMIVDRPFFCAIRDNQTGRVLFTGSIIDPQ</sequence>
<evidence type="ECO:0000256" key="1">
    <source>
        <dbReference type="RuleBase" id="RU000411"/>
    </source>
</evidence>
<feature type="domain" description="Serpin" evidence="2">
    <location>
        <begin position="83"/>
        <end position="442"/>
    </location>
</feature>
<comment type="similarity">
    <text evidence="1">Belongs to the serpin family.</text>
</comment>
<dbReference type="Gene3D" id="3.30.497.10">
    <property type="entry name" value="Antithrombin, subunit I, domain 2"/>
    <property type="match status" value="1"/>
</dbReference>
<organism evidence="3 4">
    <name type="scientific">Nostoc commune NIES-4072</name>
    <dbReference type="NCBI Taxonomy" id="2005467"/>
    <lineage>
        <taxon>Bacteria</taxon>
        <taxon>Bacillati</taxon>
        <taxon>Cyanobacteriota</taxon>
        <taxon>Cyanophyceae</taxon>
        <taxon>Nostocales</taxon>
        <taxon>Nostocaceae</taxon>
        <taxon>Nostoc</taxon>
    </lineage>
</organism>
<dbReference type="Pfam" id="PF00079">
    <property type="entry name" value="Serpin"/>
    <property type="match status" value="1"/>
</dbReference>
<comment type="caution">
    <text evidence="3">The sequence shown here is derived from an EMBL/GenBank/DDBJ whole genome shotgun (WGS) entry which is preliminary data.</text>
</comment>
<dbReference type="CDD" id="cd19588">
    <property type="entry name" value="serpin_miropin-like"/>
    <property type="match status" value="1"/>
</dbReference>
<dbReference type="PANTHER" id="PTHR11461:SF211">
    <property type="entry name" value="GH10112P-RELATED"/>
    <property type="match status" value="1"/>
</dbReference>
<evidence type="ECO:0000259" key="2">
    <source>
        <dbReference type="SMART" id="SM00093"/>
    </source>
</evidence>
<dbReference type="OrthoDB" id="9764871at2"/>
<dbReference type="AlphaFoldDB" id="A0A2R5FK31"/>
<dbReference type="PANTHER" id="PTHR11461">
    <property type="entry name" value="SERINE PROTEASE INHIBITOR, SERPIN"/>
    <property type="match status" value="1"/>
</dbReference>
<evidence type="ECO:0000313" key="3">
    <source>
        <dbReference type="EMBL" id="GBG19127.1"/>
    </source>
</evidence>
<dbReference type="Proteomes" id="UP000245124">
    <property type="component" value="Unassembled WGS sequence"/>
</dbReference>
<dbReference type="InterPro" id="IPR000215">
    <property type="entry name" value="Serpin_fam"/>
</dbReference>
<evidence type="ECO:0000313" key="4">
    <source>
        <dbReference type="Proteomes" id="UP000245124"/>
    </source>
</evidence>
<dbReference type="InterPro" id="IPR036186">
    <property type="entry name" value="Serpin_sf"/>
</dbReference>
<protein>
    <submittedName>
        <fullName evidence="3">Serpin family proteinase inhibitor I4</fullName>
    </submittedName>
</protein>
<reference evidence="3 4" key="1">
    <citation type="submission" date="2017-06" db="EMBL/GenBank/DDBJ databases">
        <title>Genome sequencing of cyanobaciteial culture collection at National Institute for Environmental Studies (NIES).</title>
        <authorList>
            <person name="Hirose Y."/>
            <person name="Shimura Y."/>
            <person name="Fujisawa T."/>
            <person name="Nakamura Y."/>
            <person name="Kawachi M."/>
        </authorList>
    </citation>
    <scope>NUCLEOTIDE SEQUENCE [LARGE SCALE GENOMIC DNA]</scope>
    <source>
        <strain evidence="3 4">NIES-4072</strain>
    </source>
</reference>
<dbReference type="EMBL" id="BDUD01000001">
    <property type="protein sequence ID" value="GBG19127.1"/>
    <property type="molecule type" value="Genomic_DNA"/>
</dbReference>
<gene>
    <name evidence="3" type="ORF">NIES4072_27940</name>
</gene>
<dbReference type="InterPro" id="IPR023796">
    <property type="entry name" value="Serpin_dom"/>
</dbReference>
<accession>A0A2R5FK31</accession>
<keyword evidence="4" id="KW-1185">Reference proteome</keyword>
<dbReference type="GO" id="GO:0004867">
    <property type="term" value="F:serine-type endopeptidase inhibitor activity"/>
    <property type="evidence" value="ECO:0007669"/>
    <property type="project" value="InterPro"/>
</dbReference>
<name>A0A2R5FK31_NOSCO</name>
<dbReference type="PROSITE" id="PS00284">
    <property type="entry name" value="SERPIN"/>
    <property type="match status" value="1"/>
</dbReference>
<dbReference type="GO" id="GO:0005615">
    <property type="term" value="C:extracellular space"/>
    <property type="evidence" value="ECO:0007669"/>
    <property type="project" value="InterPro"/>
</dbReference>
<dbReference type="InterPro" id="IPR042185">
    <property type="entry name" value="Serpin_sf_2"/>
</dbReference>